<proteinExistence type="predicted"/>
<feature type="transmembrane region" description="Helical" evidence="2">
    <location>
        <begin position="339"/>
        <end position="360"/>
    </location>
</feature>
<feature type="transmembrane region" description="Helical" evidence="2">
    <location>
        <begin position="311"/>
        <end position="333"/>
    </location>
</feature>
<gene>
    <name evidence="4" type="ORF">GRI69_11515</name>
</gene>
<feature type="transmembrane region" description="Helical" evidence="2">
    <location>
        <begin position="60"/>
        <end position="82"/>
    </location>
</feature>
<dbReference type="InterPro" id="IPR050623">
    <property type="entry name" value="Glucan_succinyl_AcylTrfase"/>
</dbReference>
<feature type="transmembrane region" description="Helical" evidence="2">
    <location>
        <begin position="280"/>
        <end position="299"/>
    </location>
</feature>
<dbReference type="Pfam" id="PF01757">
    <property type="entry name" value="Acyl_transf_3"/>
    <property type="match status" value="1"/>
</dbReference>
<dbReference type="Proteomes" id="UP000448199">
    <property type="component" value="Unassembled WGS sequence"/>
</dbReference>
<accession>A0A844XRX9</accession>
<evidence type="ECO:0000313" key="5">
    <source>
        <dbReference type="Proteomes" id="UP000448199"/>
    </source>
</evidence>
<dbReference type="OrthoDB" id="9809782at2"/>
<evidence type="ECO:0000259" key="3">
    <source>
        <dbReference type="Pfam" id="PF01757"/>
    </source>
</evidence>
<dbReference type="PANTHER" id="PTHR36927:SF3">
    <property type="entry name" value="GLUCANS BIOSYNTHESIS PROTEIN C"/>
    <property type="match status" value="1"/>
</dbReference>
<dbReference type="PANTHER" id="PTHR36927">
    <property type="entry name" value="BLR4337 PROTEIN"/>
    <property type="match status" value="1"/>
</dbReference>
<keyword evidence="4" id="KW-0012">Acyltransferase</keyword>
<organism evidence="4 5">
    <name type="scientific">Qipengyuania vulgaris</name>
    <dbReference type="NCBI Taxonomy" id="291985"/>
    <lineage>
        <taxon>Bacteria</taxon>
        <taxon>Pseudomonadati</taxon>
        <taxon>Pseudomonadota</taxon>
        <taxon>Alphaproteobacteria</taxon>
        <taxon>Sphingomonadales</taxon>
        <taxon>Erythrobacteraceae</taxon>
        <taxon>Qipengyuania</taxon>
    </lineage>
</organism>
<keyword evidence="5" id="KW-1185">Reference proteome</keyword>
<keyword evidence="2" id="KW-0812">Transmembrane</keyword>
<evidence type="ECO:0000256" key="1">
    <source>
        <dbReference type="SAM" id="MobiDB-lite"/>
    </source>
</evidence>
<feature type="transmembrane region" description="Helical" evidence="2">
    <location>
        <begin position="184"/>
        <end position="204"/>
    </location>
</feature>
<feature type="transmembrane region" description="Helical" evidence="2">
    <location>
        <begin position="149"/>
        <end position="172"/>
    </location>
</feature>
<feature type="transmembrane region" description="Helical" evidence="2">
    <location>
        <begin position="21"/>
        <end position="40"/>
    </location>
</feature>
<feature type="transmembrane region" description="Helical" evidence="2">
    <location>
        <begin position="247"/>
        <end position="268"/>
    </location>
</feature>
<feature type="transmembrane region" description="Helical" evidence="2">
    <location>
        <begin position="94"/>
        <end position="112"/>
    </location>
</feature>
<feature type="region of interest" description="Disordered" evidence="1">
    <location>
        <begin position="468"/>
        <end position="506"/>
    </location>
</feature>
<dbReference type="AlphaFoldDB" id="A0A844XRX9"/>
<reference evidence="4 5" key="1">
    <citation type="submission" date="2019-12" db="EMBL/GenBank/DDBJ databases">
        <title>Genomic-based taxomic classification of the family Erythrobacteraceae.</title>
        <authorList>
            <person name="Xu L."/>
        </authorList>
    </citation>
    <scope>NUCLEOTIDE SEQUENCE [LARGE SCALE GENOMIC DNA]</scope>
    <source>
        <strain evidence="4 5">DSM 17792</strain>
    </source>
</reference>
<dbReference type="GO" id="GO:0016747">
    <property type="term" value="F:acyltransferase activity, transferring groups other than amino-acyl groups"/>
    <property type="evidence" value="ECO:0007669"/>
    <property type="project" value="InterPro"/>
</dbReference>
<feature type="transmembrane region" description="Helical" evidence="2">
    <location>
        <begin position="219"/>
        <end position="235"/>
    </location>
</feature>
<feature type="domain" description="Acyltransferase 3" evidence="3">
    <location>
        <begin position="13"/>
        <end position="360"/>
    </location>
</feature>
<name>A0A844XRX9_9SPHN</name>
<feature type="compositionally biased region" description="Basic and acidic residues" evidence="1">
    <location>
        <begin position="383"/>
        <end position="393"/>
    </location>
</feature>
<evidence type="ECO:0000256" key="2">
    <source>
        <dbReference type="SAM" id="Phobius"/>
    </source>
</evidence>
<evidence type="ECO:0000313" key="4">
    <source>
        <dbReference type="EMBL" id="MXO48885.1"/>
    </source>
</evidence>
<dbReference type="InterPro" id="IPR002656">
    <property type="entry name" value="Acyl_transf_3_dom"/>
</dbReference>
<keyword evidence="2" id="KW-0472">Membrane</keyword>
<keyword evidence="4" id="KW-0808">Transferase</keyword>
<feature type="region of interest" description="Disordered" evidence="1">
    <location>
        <begin position="383"/>
        <end position="411"/>
    </location>
</feature>
<dbReference type="EMBL" id="WTYC01000006">
    <property type="protein sequence ID" value="MXO48885.1"/>
    <property type="molecule type" value="Genomic_DNA"/>
</dbReference>
<protein>
    <submittedName>
        <fullName evidence="4">Acyltransferase family protein</fullName>
    </submittedName>
</protein>
<comment type="caution">
    <text evidence="4">The sequence shown here is derived from an EMBL/GenBank/DDBJ whole genome shotgun (WGS) entry which is preliminary data.</text>
</comment>
<keyword evidence="2" id="KW-1133">Transmembrane helix</keyword>
<sequence>MQAAVALTGRQFGLDWLRIGAFGLLIVYHIGMFFVPWGWHVKTAEPIDWAVWPMMAINPWRLMLLFVISGVVSRALITKLVRPGSFAASRSIRLLLPLLAGMVIFVAPQPWFELRDRGGYEDGLLHFWLNDYFEFGGSRGTPLPTWNHLWFIAYLWVYTMGLAILAALPVELRPKIQHGFDKLFSGWRLIVLPIVWLTIVRYALHPAFGETHALVDDPYAHAVYGFSFFFGVALARSNTAWTGILGAWKHLLLIAVLACLAMFAIHAQGNGSALIEASRIAARATLAWCAILGLLGFAQSHLHRDSQARRYLTEAIFPFYIVHQTIIIAVGFWLKQTGIAAPSQFAIILFATLAGCILTYELGRRVGWLRPFLGLKRKAPIQKKREDDAETGHGKLKRQRPHRSELCHGSPLPRGRDFLTAAFALPAPVHGRAAIGPKVAIRCPSYSCRVKPKIPELCGFSLMAHPTGADKEASPSSKAFTNAVRASREREGRLAMTASAQRWSSL</sequence>
<dbReference type="RefSeq" id="WP_160728434.1">
    <property type="nucleotide sequence ID" value="NZ_WTYC01000006.1"/>
</dbReference>